<sequence>MAANSIPIGSPLAAKVFSAGLFTKVQQAPGFLNMLSGPMPKNAEFGSKSKDQTAPGYPVVKAGDLSKTAGDRVSIDLFNPLRGKPVMGDTRVQGKMMKTSSSSMDIWINQTRAGADNGGKMSQKRTVHNLRDVVMTGLTDYMGRLEDQRTLVQLAGARGSQNHADWVVPQSSDEDFSGIMVNDVQAPTKNRQFYAGDATSVEELATTDAMTFKDIERVASQIRESTIPLQGIKYENDDKYWNSPLYVWFVSERQFLYLRTRATNTEWTKAVADAVARKVPGAKHPLFDNMETIMWGGMLIATLKRYAIRFNAGDKVQVDQGTNDKFTPVEKTAAVPTDRSIIVGAQALGRAYGRSGGESAYFYDWYEGKADADNVIEIVAADMGGTAKIRFEIDGVMTDHGCAVFDSYAPAIESADGRALLAS</sequence>
<accession>A0ABR6RIH5</accession>
<protein>
    <submittedName>
        <fullName evidence="1">N4-gp56 family major capsid protein</fullName>
    </submittedName>
</protein>
<dbReference type="NCBIfam" id="TIGR04387">
    <property type="entry name" value="capsid_maj_N4"/>
    <property type="match status" value="1"/>
</dbReference>
<evidence type="ECO:0000313" key="2">
    <source>
        <dbReference type="Proteomes" id="UP000562492"/>
    </source>
</evidence>
<organism evidence="1 2">
    <name type="scientific">Comamonas odontotermitis</name>
    <dbReference type="NCBI Taxonomy" id="379895"/>
    <lineage>
        <taxon>Bacteria</taxon>
        <taxon>Pseudomonadati</taxon>
        <taxon>Pseudomonadota</taxon>
        <taxon>Betaproteobacteria</taxon>
        <taxon>Burkholderiales</taxon>
        <taxon>Comamonadaceae</taxon>
        <taxon>Comamonas</taxon>
    </lineage>
</organism>
<dbReference type="RefSeq" id="WP_184709928.1">
    <property type="nucleotide sequence ID" value="NZ_JACHKZ010000021.1"/>
</dbReference>
<dbReference type="EMBL" id="JACHKZ010000021">
    <property type="protein sequence ID" value="MBB6578958.1"/>
    <property type="molecule type" value="Genomic_DNA"/>
</dbReference>
<keyword evidence="2" id="KW-1185">Reference proteome</keyword>
<reference evidence="1 2" key="1">
    <citation type="submission" date="2020-08" db="EMBL/GenBank/DDBJ databases">
        <title>Functional genomics of gut bacteria from endangered species of beetles.</title>
        <authorList>
            <person name="Carlos-Shanley C."/>
        </authorList>
    </citation>
    <scope>NUCLEOTIDE SEQUENCE [LARGE SCALE GENOMIC DNA]</scope>
    <source>
        <strain evidence="1 2">S00124</strain>
    </source>
</reference>
<proteinExistence type="predicted"/>
<name>A0ABR6RIH5_9BURK</name>
<gene>
    <name evidence="1" type="ORF">HNP33_003063</name>
</gene>
<dbReference type="Proteomes" id="UP000562492">
    <property type="component" value="Unassembled WGS sequence"/>
</dbReference>
<evidence type="ECO:0000313" key="1">
    <source>
        <dbReference type="EMBL" id="MBB6578958.1"/>
    </source>
</evidence>
<dbReference type="InterPro" id="IPR025267">
    <property type="entry name" value="ORF017-like"/>
</dbReference>
<dbReference type="Pfam" id="PF13252">
    <property type="entry name" value="Phage_capsid_3"/>
    <property type="match status" value="1"/>
</dbReference>
<comment type="caution">
    <text evidence="1">The sequence shown here is derived from an EMBL/GenBank/DDBJ whole genome shotgun (WGS) entry which is preliminary data.</text>
</comment>